<keyword evidence="1" id="KW-0812">Transmembrane</keyword>
<organism evidence="2 3">
    <name type="scientific">Magallana gigas</name>
    <name type="common">Pacific oyster</name>
    <name type="synonym">Crassostrea gigas</name>
    <dbReference type="NCBI Taxonomy" id="29159"/>
    <lineage>
        <taxon>Eukaryota</taxon>
        <taxon>Metazoa</taxon>
        <taxon>Spiralia</taxon>
        <taxon>Lophotrochozoa</taxon>
        <taxon>Mollusca</taxon>
        <taxon>Bivalvia</taxon>
        <taxon>Autobranchia</taxon>
        <taxon>Pteriomorphia</taxon>
        <taxon>Ostreida</taxon>
        <taxon>Ostreoidea</taxon>
        <taxon>Ostreidae</taxon>
        <taxon>Magallana</taxon>
    </lineage>
</organism>
<evidence type="ECO:0000313" key="3">
    <source>
        <dbReference type="Proteomes" id="UP000005408"/>
    </source>
</evidence>
<protein>
    <submittedName>
        <fullName evidence="2">Uncharacterized protein</fullName>
    </submittedName>
</protein>
<keyword evidence="3" id="KW-1185">Reference proteome</keyword>
<dbReference type="EnsemblMetazoa" id="G24065.1">
    <property type="protein sequence ID" value="G24065.1:cds"/>
    <property type="gene ID" value="G24065"/>
</dbReference>
<feature type="transmembrane region" description="Helical" evidence="1">
    <location>
        <begin position="74"/>
        <end position="98"/>
    </location>
</feature>
<reference evidence="2" key="1">
    <citation type="submission" date="2022-08" db="UniProtKB">
        <authorList>
            <consortium name="EnsemblMetazoa"/>
        </authorList>
    </citation>
    <scope>IDENTIFICATION</scope>
    <source>
        <strain evidence="2">05x7-T-G4-1.051#20</strain>
    </source>
</reference>
<evidence type="ECO:0000313" key="2">
    <source>
        <dbReference type="EnsemblMetazoa" id="G24065.1:cds"/>
    </source>
</evidence>
<accession>A0A8W8KM09</accession>
<evidence type="ECO:0000256" key="1">
    <source>
        <dbReference type="SAM" id="Phobius"/>
    </source>
</evidence>
<name>A0A8W8KM09_MAGGI</name>
<sequence length="110" mass="12341">MFDFTECPPGYFNPYYNNTCSSPCGQPTYGPLCGSVCDCPEEDCHHVIGCPVTTTMTNSLNQNLFLGRRYFRPFVLSGGLVIVAIMVAINIFNIHAYIKRNKEANKTMFL</sequence>
<dbReference type="AlphaFoldDB" id="A0A8W8KM09"/>
<keyword evidence="1" id="KW-1133">Transmembrane helix</keyword>
<proteinExistence type="predicted"/>
<dbReference type="Proteomes" id="UP000005408">
    <property type="component" value="Unassembled WGS sequence"/>
</dbReference>
<keyword evidence="1" id="KW-0472">Membrane</keyword>